<keyword evidence="1" id="KW-0539">Nucleus</keyword>
<comment type="caution">
    <text evidence="3">The sequence shown here is derived from an EMBL/GenBank/DDBJ whole genome shotgun (WGS) entry which is preliminary data.</text>
</comment>
<gene>
    <name evidence="3" type="ORF">NKR23_g10745</name>
</gene>
<feature type="domain" description="Zn(2)-C6 fungal-type" evidence="2">
    <location>
        <begin position="11"/>
        <end position="41"/>
    </location>
</feature>
<reference evidence="3" key="1">
    <citation type="submission" date="2022-07" db="EMBL/GenBank/DDBJ databases">
        <title>Fungi with potential for degradation of polypropylene.</title>
        <authorList>
            <person name="Gostincar C."/>
        </authorList>
    </citation>
    <scope>NUCLEOTIDE SEQUENCE</scope>
    <source>
        <strain evidence="3">EXF-13308</strain>
    </source>
</reference>
<evidence type="ECO:0000313" key="4">
    <source>
        <dbReference type="Proteomes" id="UP001174694"/>
    </source>
</evidence>
<dbReference type="GO" id="GO:0000981">
    <property type="term" value="F:DNA-binding transcription factor activity, RNA polymerase II-specific"/>
    <property type="evidence" value="ECO:0007669"/>
    <property type="project" value="InterPro"/>
</dbReference>
<dbReference type="CDD" id="cd00067">
    <property type="entry name" value="GAL4"/>
    <property type="match status" value="1"/>
</dbReference>
<dbReference type="InterPro" id="IPR001138">
    <property type="entry name" value="Zn2Cys6_DnaBD"/>
</dbReference>
<dbReference type="InterPro" id="IPR036864">
    <property type="entry name" value="Zn2-C6_fun-type_DNA-bd_sf"/>
</dbReference>
<organism evidence="3 4">
    <name type="scientific">Pleurostoma richardsiae</name>
    <dbReference type="NCBI Taxonomy" id="41990"/>
    <lineage>
        <taxon>Eukaryota</taxon>
        <taxon>Fungi</taxon>
        <taxon>Dikarya</taxon>
        <taxon>Ascomycota</taxon>
        <taxon>Pezizomycotina</taxon>
        <taxon>Sordariomycetes</taxon>
        <taxon>Sordariomycetidae</taxon>
        <taxon>Calosphaeriales</taxon>
        <taxon>Pleurostomataceae</taxon>
        <taxon>Pleurostoma</taxon>
    </lineage>
</organism>
<proteinExistence type="predicted"/>
<dbReference type="EMBL" id="JANBVO010000050">
    <property type="protein sequence ID" value="KAJ9133432.1"/>
    <property type="molecule type" value="Genomic_DNA"/>
</dbReference>
<dbReference type="PRINTS" id="PR00755">
    <property type="entry name" value="AFLATOXINBRP"/>
</dbReference>
<evidence type="ECO:0000313" key="3">
    <source>
        <dbReference type="EMBL" id="KAJ9133432.1"/>
    </source>
</evidence>
<dbReference type="PROSITE" id="PS00463">
    <property type="entry name" value="ZN2_CY6_FUNGAL_1"/>
    <property type="match status" value="1"/>
</dbReference>
<dbReference type="GO" id="GO:0008270">
    <property type="term" value="F:zinc ion binding"/>
    <property type="evidence" value="ECO:0007669"/>
    <property type="project" value="InterPro"/>
</dbReference>
<accession>A0AA38RCA1</accession>
<sequence>MARQPVLDRKACSACARAKRKCGKETPRCSRCEEKDLDCDYPARRPCHFVLLPSEEVGLGHDVLSSFPEGPPFADTSGTFIHATQDETILTLDSVIHSVPPPDVSLKARDVWFLSPDTWKIRHPLNIDVSQFSSSILKRYPKEVHRWLSQWVSEGANPFIHRALYQHRFPRCVQDAYMALSLFTSKTSANEEMVYRILQDRAEQLIQDNVPGISPGQSKTTLDTFDHLARVHSLIVYQVLGLFDGDIRLRHLAEQRIPLLFTWADEMLDSASQVATLASFLRQMTADDNSLDSTVPYNPLPHSGSEEALWRAWVLAESVRRTWGVASGILTVYLTLQRGWAACAGGTMVTTRRGVWEAASACTWAKLCTEVDVGFMHREQTESLLEKARVEDVDIFARVTMEATFGWERMERWGVSVGDRV</sequence>
<dbReference type="Gene3D" id="4.10.240.10">
    <property type="entry name" value="Zn(2)-C6 fungal-type DNA-binding domain"/>
    <property type="match status" value="1"/>
</dbReference>
<name>A0AA38RCA1_9PEZI</name>
<evidence type="ECO:0000256" key="1">
    <source>
        <dbReference type="ARBA" id="ARBA00023242"/>
    </source>
</evidence>
<dbReference type="SUPFAM" id="SSF57701">
    <property type="entry name" value="Zn2/Cys6 DNA-binding domain"/>
    <property type="match status" value="1"/>
</dbReference>
<protein>
    <submittedName>
        <fullName evidence="3">RNA polymerase 2 mediator complex component</fullName>
    </submittedName>
</protein>
<evidence type="ECO:0000259" key="2">
    <source>
        <dbReference type="PROSITE" id="PS50048"/>
    </source>
</evidence>
<keyword evidence="4" id="KW-1185">Reference proteome</keyword>
<dbReference type="Proteomes" id="UP001174694">
    <property type="component" value="Unassembled WGS sequence"/>
</dbReference>
<dbReference type="AlphaFoldDB" id="A0AA38RCA1"/>
<dbReference type="Pfam" id="PF00172">
    <property type="entry name" value="Zn_clus"/>
    <property type="match status" value="1"/>
</dbReference>
<dbReference type="PROSITE" id="PS50048">
    <property type="entry name" value="ZN2_CY6_FUNGAL_2"/>
    <property type="match status" value="1"/>
</dbReference>